<keyword evidence="11" id="KW-1185">Reference proteome</keyword>
<gene>
    <name evidence="10" type="ORF">H5410_027181</name>
</gene>
<keyword evidence="5" id="KW-1278">Translocase</keyword>
<evidence type="ECO:0000313" key="10">
    <source>
        <dbReference type="EMBL" id="KAG5605689.1"/>
    </source>
</evidence>
<keyword evidence="3" id="KW-0813">Transport</keyword>
<protein>
    <recommendedName>
        <fullName evidence="12">NADH dehydrogenase subunit 5</fullName>
    </recommendedName>
</protein>
<comment type="caution">
    <text evidence="10">The sequence shown here is derived from an EMBL/GenBank/DDBJ whole genome shotgun (WGS) entry which is preliminary data.</text>
</comment>
<dbReference type="GO" id="GO:0042773">
    <property type="term" value="P:ATP synthesis coupled electron transport"/>
    <property type="evidence" value="ECO:0007669"/>
    <property type="project" value="InterPro"/>
</dbReference>
<dbReference type="PANTHER" id="PTHR42829:SF2">
    <property type="entry name" value="NADH-UBIQUINONE OXIDOREDUCTASE CHAIN 5"/>
    <property type="match status" value="1"/>
</dbReference>
<evidence type="ECO:0000256" key="3">
    <source>
        <dbReference type="ARBA" id="ARBA00022448"/>
    </source>
</evidence>
<evidence type="ECO:0008006" key="12">
    <source>
        <dbReference type="Google" id="ProtNLM"/>
    </source>
</evidence>
<dbReference type="GO" id="GO:0003954">
    <property type="term" value="F:NADH dehydrogenase activity"/>
    <property type="evidence" value="ECO:0007669"/>
    <property type="project" value="TreeGrafter"/>
</dbReference>
<dbReference type="Proteomes" id="UP000824120">
    <property type="component" value="Chromosome 5"/>
</dbReference>
<reference evidence="10 11" key="1">
    <citation type="submission" date="2020-09" db="EMBL/GenBank/DDBJ databases">
        <title>De no assembly of potato wild relative species, Solanum commersonii.</title>
        <authorList>
            <person name="Cho K."/>
        </authorList>
    </citation>
    <scope>NUCLEOTIDE SEQUENCE [LARGE SCALE GENOMIC DNA]</scope>
    <source>
        <strain evidence="10">LZ3.2</strain>
        <tissue evidence="10">Leaf</tissue>
    </source>
</reference>
<evidence type="ECO:0000256" key="2">
    <source>
        <dbReference type="ARBA" id="ARBA00008200"/>
    </source>
</evidence>
<accession>A0A9J5YYI7</accession>
<keyword evidence="7" id="KW-0520">NAD</keyword>
<evidence type="ECO:0000256" key="9">
    <source>
        <dbReference type="SAM" id="Phobius"/>
    </source>
</evidence>
<dbReference type="PANTHER" id="PTHR42829">
    <property type="entry name" value="NADH-UBIQUINONE OXIDOREDUCTASE CHAIN 5"/>
    <property type="match status" value="1"/>
</dbReference>
<comment type="similarity">
    <text evidence="2">Belongs to the complex I subunit 5 family.</text>
</comment>
<evidence type="ECO:0000256" key="7">
    <source>
        <dbReference type="ARBA" id="ARBA00023027"/>
    </source>
</evidence>
<evidence type="ECO:0000256" key="1">
    <source>
        <dbReference type="ARBA" id="ARBA00004141"/>
    </source>
</evidence>
<proteinExistence type="inferred from homology"/>
<dbReference type="GO" id="GO:0015990">
    <property type="term" value="P:electron transport coupled proton transport"/>
    <property type="evidence" value="ECO:0007669"/>
    <property type="project" value="TreeGrafter"/>
</dbReference>
<keyword evidence="6 9" id="KW-1133">Transmembrane helix</keyword>
<feature type="transmembrane region" description="Helical" evidence="9">
    <location>
        <begin position="33"/>
        <end position="52"/>
    </location>
</feature>
<keyword evidence="4 9" id="KW-0812">Transmembrane</keyword>
<organism evidence="10 11">
    <name type="scientific">Solanum commersonii</name>
    <name type="common">Commerson's wild potato</name>
    <name type="synonym">Commerson's nightshade</name>
    <dbReference type="NCBI Taxonomy" id="4109"/>
    <lineage>
        <taxon>Eukaryota</taxon>
        <taxon>Viridiplantae</taxon>
        <taxon>Streptophyta</taxon>
        <taxon>Embryophyta</taxon>
        <taxon>Tracheophyta</taxon>
        <taxon>Spermatophyta</taxon>
        <taxon>Magnoliopsida</taxon>
        <taxon>eudicotyledons</taxon>
        <taxon>Gunneridae</taxon>
        <taxon>Pentapetalae</taxon>
        <taxon>asterids</taxon>
        <taxon>lamiids</taxon>
        <taxon>Solanales</taxon>
        <taxon>Solanaceae</taxon>
        <taxon>Solanoideae</taxon>
        <taxon>Solaneae</taxon>
        <taxon>Solanum</taxon>
    </lineage>
</organism>
<evidence type="ECO:0000256" key="6">
    <source>
        <dbReference type="ARBA" id="ARBA00022989"/>
    </source>
</evidence>
<comment type="subcellular location">
    <subcellularLocation>
        <location evidence="1">Membrane</location>
        <topology evidence="1">Multi-pass membrane protein</topology>
    </subcellularLocation>
</comment>
<feature type="transmembrane region" description="Helical" evidence="9">
    <location>
        <begin position="79"/>
        <end position="103"/>
    </location>
</feature>
<evidence type="ECO:0000313" key="11">
    <source>
        <dbReference type="Proteomes" id="UP000824120"/>
    </source>
</evidence>
<dbReference type="GO" id="GO:0008137">
    <property type="term" value="F:NADH dehydrogenase (ubiquinone) activity"/>
    <property type="evidence" value="ECO:0007669"/>
    <property type="project" value="InterPro"/>
</dbReference>
<evidence type="ECO:0000256" key="5">
    <source>
        <dbReference type="ARBA" id="ARBA00022967"/>
    </source>
</evidence>
<dbReference type="AlphaFoldDB" id="A0A9J5YYI7"/>
<keyword evidence="8 9" id="KW-0472">Membrane</keyword>
<sequence>MSEDPHSPRFMCYLSIPTFFMPMLVTRDNSLQLFLGWEGVGLASYLLIHFWFTRLQADKADLCHSHYASHIKLYSFQGLIIALFVTRLKLIITFFVITLIITFPESRRQV</sequence>
<name>A0A9J5YYI7_SOLCO</name>
<evidence type="ECO:0000256" key="8">
    <source>
        <dbReference type="ARBA" id="ARBA00023136"/>
    </source>
</evidence>
<evidence type="ECO:0000256" key="4">
    <source>
        <dbReference type="ARBA" id="ARBA00022692"/>
    </source>
</evidence>
<dbReference type="OrthoDB" id="2686308at2759"/>
<dbReference type="EMBL" id="JACXVP010000005">
    <property type="protein sequence ID" value="KAG5605689.1"/>
    <property type="molecule type" value="Genomic_DNA"/>
</dbReference>
<dbReference type="InterPro" id="IPR003945">
    <property type="entry name" value="NU5C-like"/>
</dbReference>
<dbReference type="GO" id="GO:0016020">
    <property type="term" value="C:membrane"/>
    <property type="evidence" value="ECO:0007669"/>
    <property type="project" value="UniProtKB-SubCell"/>
</dbReference>